<evidence type="ECO:0000256" key="1">
    <source>
        <dbReference type="SAM" id="MobiDB-lite"/>
    </source>
</evidence>
<protein>
    <submittedName>
        <fullName evidence="3">GSCFA domain-containing protein</fullName>
    </submittedName>
</protein>
<evidence type="ECO:0000313" key="4">
    <source>
        <dbReference type="Proteomes" id="UP000760472"/>
    </source>
</evidence>
<keyword evidence="4" id="KW-1185">Reference proteome</keyword>
<gene>
    <name evidence="3" type="ORF">JW498_16365</name>
</gene>
<dbReference type="Pfam" id="PF08885">
    <property type="entry name" value="GSCFA"/>
    <property type="match status" value="1"/>
</dbReference>
<name>A0ABS2WBV0_9GAMM</name>
<feature type="region of interest" description="Disordered" evidence="1">
    <location>
        <begin position="1"/>
        <end position="27"/>
    </location>
</feature>
<evidence type="ECO:0000313" key="3">
    <source>
        <dbReference type="EMBL" id="MBN0988947.1"/>
    </source>
</evidence>
<sequence length="519" mass="59499">MAIEIISGENAWSKDNQRNKTRRWPSRRNPERLYPIATPEAKVSFKIKPDEKIFCIGSCFANEISQALYRQHYDVLSIFHDLPKSEDSPFNNDSVFHKYNVASIYNELAWALDPEQPYCHDQALISIGEDIVQDYQLTGKQRSYSRELGETFRDAFNRAFSAIREADVVILTLGVSEVWFDKDTQRYLNVAVPHSLIKTYPERFELHVFDYETTSFYLNAIYQLLATHLKPDFRLLVTVSPIPLTYTFRQQDVFISNSYSKAVLRVTVEELVASKANVNYFPSYEFVTLSNPSAIWRHDDYRHVDSSFVDYIMGNVMAQFTDATDADHEKNLLLKVKSLYYGGFIKDAKKLLSLIRKNQKTSSTEVFLLWTAMNTGLSGKVKLLFFKCSSYFQTYRHLSFVQHIDSVLSIFRKLSKDALVGHVDHWDGQCLNGWACNQNSSKPVQIKVLLGKAVIKTELAALARPDVARHLGLKNENFGFKVPLDSSQVEGQLIRVVFAESGDDLNFSPIYIDSKVTDL</sequence>
<reference evidence="3 4" key="1">
    <citation type="submission" date="2021-02" db="EMBL/GenBank/DDBJ databases">
        <title>A novel species of genus Amphritea isolated from a fishpond in China.</title>
        <authorList>
            <person name="Lu H."/>
        </authorList>
    </citation>
    <scope>NUCLEOTIDE SEQUENCE [LARGE SCALE GENOMIC DNA]</scope>
    <source>
        <strain evidence="3 4">RP18W</strain>
    </source>
</reference>
<dbReference type="Proteomes" id="UP000760472">
    <property type="component" value="Unassembled WGS sequence"/>
</dbReference>
<dbReference type="RefSeq" id="WP_205214090.1">
    <property type="nucleotide sequence ID" value="NZ_JAFFZP010000030.1"/>
</dbReference>
<proteinExistence type="predicted"/>
<feature type="domain" description="GSCFA" evidence="2">
    <location>
        <begin position="52"/>
        <end position="314"/>
    </location>
</feature>
<dbReference type="EMBL" id="JAFFZP010000030">
    <property type="protein sequence ID" value="MBN0988947.1"/>
    <property type="molecule type" value="Genomic_DNA"/>
</dbReference>
<dbReference type="InterPro" id="IPR014982">
    <property type="entry name" value="GSCFA"/>
</dbReference>
<accession>A0ABS2WBV0</accession>
<comment type="caution">
    <text evidence="3">The sequence shown here is derived from an EMBL/GenBank/DDBJ whole genome shotgun (WGS) entry which is preliminary data.</text>
</comment>
<organism evidence="3 4">
    <name type="scientific">Amphritea pacifica</name>
    <dbReference type="NCBI Taxonomy" id="2811233"/>
    <lineage>
        <taxon>Bacteria</taxon>
        <taxon>Pseudomonadati</taxon>
        <taxon>Pseudomonadota</taxon>
        <taxon>Gammaproteobacteria</taxon>
        <taxon>Oceanospirillales</taxon>
        <taxon>Oceanospirillaceae</taxon>
        <taxon>Amphritea</taxon>
    </lineage>
</organism>
<evidence type="ECO:0000259" key="2">
    <source>
        <dbReference type="Pfam" id="PF08885"/>
    </source>
</evidence>